<organism evidence="1">
    <name type="scientific">Lychnis ringspot virus</name>
    <dbReference type="NCBI Taxonomy" id="44421"/>
    <lineage>
        <taxon>Viruses</taxon>
        <taxon>Riboviria</taxon>
        <taxon>Orthornavirae</taxon>
        <taxon>Kitrinoviricota</taxon>
        <taxon>Alsuviricetes</taxon>
        <taxon>Martellivirales</taxon>
        <taxon>Virgaviridae</taxon>
        <taxon>Hordeivirus</taxon>
        <taxon>Hordeivirus lychnis</taxon>
    </lineage>
</organism>
<name>A0A2D1PXG6_9VIRU</name>
<proteinExistence type="predicted"/>
<reference evidence="1" key="1">
    <citation type="journal article" date="2017" name="Virus Res.">
        <title>Construction of infectious clones of lychnis ringspot virus and evaluation of its relationship with barley stripe mosaic virus by reassortment of genomic RNA segments.</title>
        <authorList>
            <person name="Jiang Z."/>
            <person name="Li Z."/>
            <person name="Yue N."/>
            <person name="Zhang K."/>
            <person name="Li D."/>
            <person name="Zhang Y."/>
        </authorList>
    </citation>
    <scope>NUCLEOTIDE SEQUENCE</scope>
    <source>
        <strain evidence="1">Mild</strain>
    </source>
</reference>
<evidence type="ECO:0000313" key="1">
    <source>
        <dbReference type="EMBL" id="ATO98269.1"/>
    </source>
</evidence>
<accession>A0A2D1PXG6</accession>
<dbReference type="EMBL" id="MF768255">
    <property type="protein sequence ID" value="ATO98269.1"/>
    <property type="molecule type" value="Genomic_RNA"/>
</dbReference>
<sequence length="144" mass="15809">MASSPNVKVCTMCCIVFDSELEFCSPKCETRAGFKSERKRRAELFAKHNLTAKTCGLNKFPAESCGMYANITEHQLPDGTTTLTIDDYCGSKHYYQGGLLAVMSDTELKIRAAALKLEHQRATAVAKGIKLAKELAALRNSSKL</sequence>
<protein>
    <submittedName>
        <fullName evidence="1">Gamma B protein</fullName>
    </submittedName>
</protein>